<comment type="caution">
    <text evidence="5">The sequence shown here is derived from an EMBL/GenBank/DDBJ whole genome shotgun (WGS) entry which is preliminary data.</text>
</comment>
<evidence type="ECO:0000313" key="5">
    <source>
        <dbReference type="EMBL" id="MBK0383578.1"/>
    </source>
</evidence>
<dbReference type="EMBL" id="JAEHFY010000015">
    <property type="protein sequence ID" value="MBK0383578.1"/>
    <property type="molecule type" value="Genomic_DNA"/>
</dbReference>
<keyword evidence="6" id="KW-1185">Reference proteome</keyword>
<evidence type="ECO:0000259" key="4">
    <source>
        <dbReference type="Pfam" id="PF24517"/>
    </source>
</evidence>
<reference evidence="5 6" key="1">
    <citation type="submission" date="2020-12" db="EMBL/GenBank/DDBJ databases">
        <title>Bacterial novel species Pedobacter sp. SD-b isolated from soil.</title>
        <authorList>
            <person name="Jung H.-Y."/>
        </authorList>
    </citation>
    <scope>NUCLEOTIDE SEQUENCE [LARGE SCALE GENOMIC DNA]</scope>
    <source>
        <strain evidence="5 6">SD-b</strain>
    </source>
</reference>
<dbReference type="RefSeq" id="WP_200586428.1">
    <property type="nucleotide sequence ID" value="NZ_JAEHFY010000015.1"/>
</dbReference>
<accession>A0ABS1BL10</accession>
<keyword evidence="3" id="KW-0732">Signal</keyword>
<organism evidence="5 6">
    <name type="scientific">Pedobacter segetis</name>
    <dbReference type="NCBI Taxonomy" id="2793069"/>
    <lineage>
        <taxon>Bacteria</taxon>
        <taxon>Pseudomonadati</taxon>
        <taxon>Bacteroidota</taxon>
        <taxon>Sphingobacteriia</taxon>
        <taxon>Sphingobacteriales</taxon>
        <taxon>Sphingobacteriaceae</taxon>
        <taxon>Pedobacter</taxon>
    </lineage>
</organism>
<dbReference type="Proteomes" id="UP000660024">
    <property type="component" value="Unassembled WGS sequence"/>
</dbReference>
<evidence type="ECO:0000256" key="2">
    <source>
        <dbReference type="ARBA" id="ARBA00022525"/>
    </source>
</evidence>
<evidence type="ECO:0000313" key="6">
    <source>
        <dbReference type="Proteomes" id="UP000660024"/>
    </source>
</evidence>
<comment type="subcellular location">
    <subcellularLocation>
        <location evidence="1">Secreted</location>
    </subcellularLocation>
</comment>
<dbReference type="InterPro" id="IPR036378">
    <property type="entry name" value="FAS1_dom_sf"/>
</dbReference>
<evidence type="ECO:0000256" key="3">
    <source>
        <dbReference type="ARBA" id="ARBA00022729"/>
    </source>
</evidence>
<dbReference type="NCBIfam" id="NF033679">
    <property type="entry name" value="DNRLRE_dom"/>
    <property type="match status" value="1"/>
</dbReference>
<proteinExistence type="predicted"/>
<keyword evidence="2" id="KW-0964">Secreted</keyword>
<feature type="domain" description="Carbohydrate-binding module family 96" evidence="4">
    <location>
        <begin position="219"/>
        <end position="393"/>
    </location>
</feature>
<sequence length="507" mass="55931">MKSIFNKTILLILVVLGFSACDKFPLIKNESLKPTPAGDNLKNMTIWEYVAQDNFHEHDLTKIGLFGKAIEYAGLKDLFNSPGDYTVVLLNDAAMQLLFAKLGYANKSLTDIPPILIKNMLLNNILSGSRVRSFDLAVGETRGFASLNTDSIFFTRESSATDQYLFYINKSASTTTSTRVAIRNQNLEFKNGVANVVITLPIYEKASTLSDNATVSLPTDTFFVAKDAFIQNGTIAARNSVFSQTADLWTKTRTGTDSTFERRILFQFPIRQPSFTGRIGSAKVVDYITRLDGTKGTTLNFYEDENIDWVETNLKWINAPAFGQTIVGTSPVTVSPVSVNKYLATDITPIIQSYINQNKTFINLGAFGGTSDLIGIRPKEVSSGKNKSYIVLTGTPPSILTKVNNNKINIDVKLGFKTIALDELSFSGASNKNIIYIIKTLPANGFITKNDIPLDVNNSFKQDDIQRGLIKYLYTGNVAGTDSFTLEVKDFQGGYFSPIITVPIQIQ</sequence>
<evidence type="ECO:0000256" key="1">
    <source>
        <dbReference type="ARBA" id="ARBA00004613"/>
    </source>
</evidence>
<name>A0ABS1BL10_9SPHI</name>
<dbReference type="InterPro" id="IPR055372">
    <property type="entry name" value="CBM96"/>
</dbReference>
<dbReference type="Gene3D" id="2.30.180.10">
    <property type="entry name" value="FAS1 domain"/>
    <property type="match status" value="1"/>
</dbReference>
<dbReference type="Pfam" id="PF16184">
    <property type="entry name" value="Cadherin_3"/>
    <property type="match status" value="1"/>
</dbReference>
<dbReference type="PROSITE" id="PS51257">
    <property type="entry name" value="PROKAR_LIPOPROTEIN"/>
    <property type="match status" value="1"/>
</dbReference>
<dbReference type="Pfam" id="PF24517">
    <property type="entry name" value="CBM96"/>
    <property type="match status" value="1"/>
</dbReference>
<protein>
    <submittedName>
        <fullName evidence="5">DNRLRE domain-containing protein</fullName>
    </submittedName>
</protein>
<gene>
    <name evidence="5" type="ORF">I5M32_11475</name>
</gene>